<reference evidence="2" key="1">
    <citation type="submission" date="2018-05" db="EMBL/GenBank/DDBJ databases">
        <title>Luteimonas pekinense sp. nov., isolated from human Meibomian gland secretions, Beijing, China.</title>
        <authorList>
            <person name="Wen T."/>
            <person name="Bai H."/>
            <person name="Lv H."/>
        </authorList>
    </citation>
    <scope>NUCLEOTIDE SEQUENCE [LARGE SCALE GENOMIC DNA]</scope>
    <source>
        <strain evidence="2">83-4</strain>
    </source>
</reference>
<dbReference type="OrthoDB" id="7060296at2"/>
<keyword evidence="1" id="KW-0456">Lyase</keyword>
<dbReference type="Proteomes" id="UP000251842">
    <property type="component" value="Chromosome"/>
</dbReference>
<dbReference type="GO" id="GO:0003676">
    <property type="term" value="F:nucleic acid binding"/>
    <property type="evidence" value="ECO:0007669"/>
    <property type="project" value="InterPro"/>
</dbReference>
<protein>
    <submittedName>
        <fullName evidence="1">Aspartate ammonia-lyase</fullName>
    </submittedName>
</protein>
<proteinExistence type="predicted"/>
<dbReference type="KEGG" id="lue:DCD74_02545"/>
<keyword evidence="2" id="KW-1185">Reference proteome</keyword>
<accession>A0A344J3W2</accession>
<gene>
    <name evidence="1" type="ORF">DCD74_02545</name>
</gene>
<evidence type="ECO:0000313" key="1">
    <source>
        <dbReference type="EMBL" id="AXA83722.1"/>
    </source>
</evidence>
<dbReference type="EMBL" id="CP029556">
    <property type="protein sequence ID" value="AXA83722.1"/>
    <property type="molecule type" value="Genomic_DNA"/>
</dbReference>
<sequence>MAQRSRLTTGLSGVAGEYFVGAELSRRGYIASLTLKNTRGIDILASNADATKSVGIQVKTNQSRGKEWMLNQKIETELATNLFFVFVRLNDLDAPEYYIVPRSHVSEFARTNHAKWLASPGKNGQKRNDTPMRKFRDTENKYLSRWDLLGLD</sequence>
<organism evidence="1 2">
    <name type="scientific">Solilutibacter oculi</name>
    <dbReference type="NCBI Taxonomy" id="2698682"/>
    <lineage>
        <taxon>Bacteria</taxon>
        <taxon>Pseudomonadati</taxon>
        <taxon>Pseudomonadota</taxon>
        <taxon>Gammaproteobacteria</taxon>
        <taxon>Lysobacterales</taxon>
        <taxon>Lysobacteraceae</taxon>
        <taxon>Solilutibacter</taxon>
    </lineage>
</organism>
<dbReference type="InterPro" id="IPR011856">
    <property type="entry name" value="tRNA_endonuc-like_dom_sf"/>
</dbReference>
<evidence type="ECO:0000313" key="2">
    <source>
        <dbReference type="Proteomes" id="UP000251842"/>
    </source>
</evidence>
<dbReference type="RefSeq" id="WP_112925938.1">
    <property type="nucleotide sequence ID" value="NZ_CP029556.1"/>
</dbReference>
<dbReference type="Gene3D" id="3.40.1350.10">
    <property type="match status" value="1"/>
</dbReference>
<dbReference type="AlphaFoldDB" id="A0A344J3W2"/>
<dbReference type="GO" id="GO:0016829">
    <property type="term" value="F:lyase activity"/>
    <property type="evidence" value="ECO:0007669"/>
    <property type="project" value="UniProtKB-KW"/>
</dbReference>
<name>A0A344J3W2_9GAMM</name>